<dbReference type="Proteomes" id="UP001148018">
    <property type="component" value="Unassembled WGS sequence"/>
</dbReference>
<dbReference type="AlphaFoldDB" id="A0A9Q0EM37"/>
<comment type="caution">
    <text evidence="2">The sequence shown here is derived from an EMBL/GenBank/DDBJ whole genome shotgun (WGS) entry which is preliminary data.</text>
</comment>
<evidence type="ECO:0000313" key="3">
    <source>
        <dbReference type="Proteomes" id="UP001148018"/>
    </source>
</evidence>
<protein>
    <recommendedName>
        <fullName evidence="1">Reverse transcriptase domain-containing protein</fullName>
    </recommendedName>
</protein>
<evidence type="ECO:0000313" key="2">
    <source>
        <dbReference type="EMBL" id="KAJ3606827.1"/>
    </source>
</evidence>
<feature type="domain" description="Reverse transcriptase" evidence="1">
    <location>
        <begin position="1"/>
        <end position="113"/>
    </location>
</feature>
<dbReference type="PROSITE" id="PS50878">
    <property type="entry name" value="RT_POL"/>
    <property type="match status" value="1"/>
</dbReference>
<name>A0A9Q0EM37_9TELE</name>
<sequence length="113" mass="12766">MLHILLNYGVPDEIVKAIAIMYDNPSRFVQSTDGLTKEFLTTAGILQGDTLAPFFFVIVVDYILRQSLDIIHDKGLTIMQKSSRRHQSQHLTDLDYADDISLTADQLCDAQDH</sequence>
<organism evidence="2 3">
    <name type="scientific">Muraenolepis orangiensis</name>
    <name type="common">Patagonian moray cod</name>
    <dbReference type="NCBI Taxonomy" id="630683"/>
    <lineage>
        <taxon>Eukaryota</taxon>
        <taxon>Metazoa</taxon>
        <taxon>Chordata</taxon>
        <taxon>Craniata</taxon>
        <taxon>Vertebrata</taxon>
        <taxon>Euteleostomi</taxon>
        <taxon>Actinopterygii</taxon>
        <taxon>Neopterygii</taxon>
        <taxon>Teleostei</taxon>
        <taxon>Neoteleostei</taxon>
        <taxon>Acanthomorphata</taxon>
        <taxon>Zeiogadaria</taxon>
        <taxon>Gadariae</taxon>
        <taxon>Gadiformes</taxon>
        <taxon>Muraenolepidoidei</taxon>
        <taxon>Muraenolepididae</taxon>
        <taxon>Muraenolepis</taxon>
    </lineage>
</organism>
<proteinExistence type="predicted"/>
<accession>A0A9Q0EM37</accession>
<keyword evidence="3" id="KW-1185">Reference proteome</keyword>
<evidence type="ECO:0000259" key="1">
    <source>
        <dbReference type="PROSITE" id="PS50878"/>
    </source>
</evidence>
<reference evidence="2" key="1">
    <citation type="submission" date="2022-07" db="EMBL/GenBank/DDBJ databases">
        <title>Chromosome-level genome of Muraenolepis orangiensis.</title>
        <authorList>
            <person name="Kim J."/>
        </authorList>
    </citation>
    <scope>NUCLEOTIDE SEQUENCE</scope>
    <source>
        <strain evidence="2">KU_S4_2022</strain>
        <tissue evidence="2">Muscle</tissue>
    </source>
</reference>
<dbReference type="InterPro" id="IPR000477">
    <property type="entry name" value="RT_dom"/>
</dbReference>
<dbReference type="EMBL" id="JANIIK010000042">
    <property type="protein sequence ID" value="KAJ3606827.1"/>
    <property type="molecule type" value="Genomic_DNA"/>
</dbReference>
<gene>
    <name evidence="2" type="ORF">NHX12_026346</name>
</gene>
<dbReference type="OrthoDB" id="410381at2759"/>